<feature type="region of interest" description="Disordered" evidence="1">
    <location>
        <begin position="1"/>
        <end position="42"/>
    </location>
</feature>
<dbReference type="AlphaFoldDB" id="B3G2P2"/>
<proteinExistence type="predicted"/>
<dbReference type="EMBL" id="EU595753">
    <property type="protein sequence ID" value="ACD39304.1"/>
    <property type="molecule type" value="Genomic_DNA"/>
</dbReference>
<feature type="compositionally biased region" description="Basic and acidic residues" evidence="1">
    <location>
        <begin position="16"/>
        <end position="35"/>
    </location>
</feature>
<protein>
    <submittedName>
        <fullName evidence="2">Uncharacterized protein</fullName>
    </submittedName>
</protein>
<reference evidence="2" key="1">
    <citation type="journal article" date="2008" name="Genomics">
        <title>Large-insert genome analysis technology detects structural variation in Pseudomonas aeruginosa clinical strains from cystic fibrosis patients.</title>
        <authorList>
            <person name="Hayden H.S."/>
            <person name="Gillett W."/>
            <person name="Saenphimmachak C."/>
            <person name="Lim R."/>
            <person name="Zhou Y."/>
            <person name="Jacobs M.A."/>
            <person name="Chang J."/>
            <person name="Rohmer L."/>
            <person name="D'Argenio D.A."/>
            <person name="Palmieri A."/>
            <person name="Levy R."/>
            <person name="Haugen E."/>
            <person name="Wong G.K."/>
            <person name="Brittnacher M.J."/>
            <person name="Burns J.L."/>
            <person name="Miller S.I."/>
            <person name="Olson M.V."/>
            <person name="Kaul R."/>
        </authorList>
    </citation>
    <scope>NUCLEOTIDE SEQUENCE</scope>
    <source>
        <strain evidence="2">PACS171b</strain>
    </source>
</reference>
<sequence>MNAPSIRDQITSGLAHRADDQGEADQHRHGGDHQLGHGRAVGAGLGQHFLGGFVEQRFGEGDVGHGQADGGDGSVAEQGFHFFHDWNLINCALCAWRK</sequence>
<name>B3G2P2_PSEAI</name>
<organism evidence="2">
    <name type="scientific">Pseudomonas aeruginosa</name>
    <dbReference type="NCBI Taxonomy" id="287"/>
    <lineage>
        <taxon>Bacteria</taxon>
        <taxon>Pseudomonadati</taxon>
        <taxon>Pseudomonadota</taxon>
        <taxon>Gammaproteobacteria</taxon>
        <taxon>Pseudomonadales</taxon>
        <taxon>Pseudomonadaceae</taxon>
        <taxon>Pseudomonas</taxon>
    </lineage>
</organism>
<evidence type="ECO:0000256" key="1">
    <source>
        <dbReference type="SAM" id="MobiDB-lite"/>
    </source>
</evidence>
<gene>
    <name evidence="2" type="ORF">PACL_0516</name>
</gene>
<accession>B3G2P2</accession>
<evidence type="ECO:0000313" key="2">
    <source>
        <dbReference type="EMBL" id="ACD39304.1"/>
    </source>
</evidence>